<dbReference type="PANTHER" id="PTHR36222:SF1">
    <property type="entry name" value="SERINE PROTEASE INHIBITOR RV3364C"/>
    <property type="match status" value="1"/>
</dbReference>
<evidence type="ECO:0000313" key="3">
    <source>
        <dbReference type="EMBL" id="SDO71493.1"/>
    </source>
</evidence>
<proteinExistence type="predicted"/>
<dbReference type="InterPro" id="IPR053141">
    <property type="entry name" value="Mycobact_SerProt_Inhib_Rv3364c"/>
</dbReference>
<dbReference type="PANTHER" id="PTHR36222">
    <property type="entry name" value="SERINE PROTEASE INHIBITOR RV3364C"/>
    <property type="match status" value="1"/>
</dbReference>
<dbReference type="OrthoDB" id="5187023at2"/>
<gene>
    <name evidence="3" type="ORF">SAMN05192558_104279</name>
</gene>
<dbReference type="AlphaFoldDB" id="A0A1H0LTQ5"/>
<protein>
    <submittedName>
        <fullName evidence="3">Predicted regulator of Ras-like GTPase activity, Roadblock/LC7/MglB family</fullName>
    </submittedName>
</protein>
<dbReference type="InterPro" id="IPR004942">
    <property type="entry name" value="Roadblock/LAMTOR2_dom"/>
</dbReference>
<dbReference type="SMART" id="SM00960">
    <property type="entry name" value="Robl_LC7"/>
    <property type="match status" value="1"/>
</dbReference>
<dbReference type="EMBL" id="FNJB01000004">
    <property type="protein sequence ID" value="SDO71493.1"/>
    <property type="molecule type" value="Genomic_DNA"/>
</dbReference>
<feature type="domain" description="Roadblock/LAMTOR2" evidence="2">
    <location>
        <begin position="11"/>
        <end position="101"/>
    </location>
</feature>
<dbReference type="RefSeq" id="WP_091373674.1">
    <property type="nucleotide sequence ID" value="NZ_FNDV01000009.1"/>
</dbReference>
<evidence type="ECO:0000256" key="1">
    <source>
        <dbReference type="SAM" id="MobiDB-lite"/>
    </source>
</evidence>
<dbReference type="Gene3D" id="3.30.450.30">
    <property type="entry name" value="Dynein light chain 2a, cytoplasmic"/>
    <property type="match status" value="1"/>
</dbReference>
<reference evidence="4" key="1">
    <citation type="submission" date="2016-10" db="EMBL/GenBank/DDBJ databases">
        <authorList>
            <person name="Varghese N."/>
            <person name="Submissions S."/>
        </authorList>
    </citation>
    <scope>NUCLEOTIDE SEQUENCE [LARGE SCALE GENOMIC DNA]</scope>
    <source>
        <strain evidence="4">IBRC-M 10655</strain>
    </source>
</reference>
<accession>A0A1H0LTQ5</accession>
<name>A0A1H0LTQ5_9PSEU</name>
<keyword evidence="4" id="KW-1185">Reference proteome</keyword>
<dbReference type="Proteomes" id="UP000199651">
    <property type="component" value="Unassembled WGS sequence"/>
</dbReference>
<organism evidence="3 4">
    <name type="scientific">Actinokineospora alba</name>
    <dbReference type="NCBI Taxonomy" id="504798"/>
    <lineage>
        <taxon>Bacteria</taxon>
        <taxon>Bacillati</taxon>
        <taxon>Actinomycetota</taxon>
        <taxon>Actinomycetes</taxon>
        <taxon>Pseudonocardiales</taxon>
        <taxon>Pseudonocardiaceae</taxon>
        <taxon>Actinokineospora</taxon>
    </lineage>
</organism>
<evidence type="ECO:0000259" key="2">
    <source>
        <dbReference type="SMART" id="SM00960"/>
    </source>
</evidence>
<dbReference type="SUPFAM" id="SSF103196">
    <property type="entry name" value="Roadblock/LC7 domain"/>
    <property type="match status" value="1"/>
</dbReference>
<dbReference type="Pfam" id="PF03259">
    <property type="entry name" value="Robl_LC7"/>
    <property type="match status" value="1"/>
</dbReference>
<feature type="region of interest" description="Disordered" evidence="1">
    <location>
        <begin position="124"/>
        <end position="144"/>
    </location>
</feature>
<evidence type="ECO:0000313" key="4">
    <source>
        <dbReference type="Proteomes" id="UP000199651"/>
    </source>
</evidence>
<dbReference type="STRING" id="504798.SAMN05421871_10918"/>
<sequence>MTESTPPSRLGWLMDELVDRVAGARHAILLSADGLLMANSADLARADAEHLAAVGSAYRSLSHGTGRHFGLGAVRQTVVELDRAYLLVTEAGERACLALITHEDADLGLVGYEMNRVVHQARPHLASQPRSVNGAAADAVPWAS</sequence>